<protein>
    <submittedName>
        <fullName evidence="1">Phosphonate C-P lyase system protein PhnH</fullName>
    </submittedName>
</protein>
<comment type="caution">
    <text evidence="1">The sequence shown here is derived from an EMBL/GenBank/DDBJ whole genome shotgun (WGS) entry which is preliminary data.</text>
</comment>
<organism evidence="1 2">
    <name type="scientific">Brenneria populi</name>
    <dbReference type="NCBI Taxonomy" id="1505588"/>
    <lineage>
        <taxon>Bacteria</taxon>
        <taxon>Pseudomonadati</taxon>
        <taxon>Pseudomonadota</taxon>
        <taxon>Gammaproteobacteria</taxon>
        <taxon>Enterobacterales</taxon>
        <taxon>Pectobacteriaceae</taxon>
        <taxon>Brenneria</taxon>
    </lineage>
</organism>
<dbReference type="InterPro" id="IPR008772">
    <property type="entry name" value="Phosphonate_metab_PhnH"/>
</dbReference>
<dbReference type="Pfam" id="PF05845">
    <property type="entry name" value="PhnH"/>
    <property type="match status" value="1"/>
</dbReference>
<dbReference type="GO" id="GO:0016829">
    <property type="term" value="F:lyase activity"/>
    <property type="evidence" value="ECO:0007669"/>
    <property type="project" value="UniProtKB-KW"/>
</dbReference>
<dbReference type="InterPro" id="IPR038058">
    <property type="entry name" value="PhnH-like_sp"/>
</dbReference>
<dbReference type="NCBIfam" id="TIGR03292">
    <property type="entry name" value="PhnH_redo"/>
    <property type="match status" value="1"/>
</dbReference>
<evidence type="ECO:0000313" key="2">
    <source>
        <dbReference type="Proteomes" id="UP001309705"/>
    </source>
</evidence>
<dbReference type="Proteomes" id="UP001309705">
    <property type="component" value="Unassembled WGS sequence"/>
</dbReference>
<dbReference type="Gene3D" id="3.40.50.11310">
    <property type="entry name" value="Bacterial phosphonate metabolism protein PhnH"/>
    <property type="match status" value="1"/>
</dbReference>
<keyword evidence="2" id="KW-1185">Reference proteome</keyword>
<dbReference type="PIRSF" id="PIRSF020680">
    <property type="entry name" value="PhnH"/>
    <property type="match status" value="1"/>
</dbReference>
<dbReference type="EMBL" id="JAYWTM010000001">
    <property type="protein sequence ID" value="MEC5341255.1"/>
    <property type="molecule type" value="Genomic_DNA"/>
</dbReference>
<proteinExistence type="predicted"/>
<name>A0ABU6JKZ9_9GAMM</name>
<reference evidence="1 2" key="1">
    <citation type="journal article" date="2017" name="Int. J. Syst. Evol. Microbiol.">
        <title>Brenneria populi subsp. brevivirga subsp. nov. isolated from symptomatic bark of Populus x euramericana canker, and description of Brenneria populi subsp. populi subsp. nov.</title>
        <authorList>
            <person name="Zheng M.H."/>
            <person name="Piao C.G."/>
            <person name="Xue H."/>
            <person name="Guo M.W."/>
            <person name="Li Y."/>
        </authorList>
    </citation>
    <scope>NUCLEOTIDE SEQUENCE [LARGE SCALE GENOMIC DNA]</scope>
    <source>
        <strain evidence="1 2">D9-5</strain>
    </source>
</reference>
<sequence>MQILHGFPDPIADAQRAFRLLLQAMSEPGLTISLAGAPDWRPLCPATCAALLTLADNDTPLYLSAPLRDELIIHNLRFHTGAPIAERPEQATFAVLDEGAFSATPLDRFACGSGESPHRGATLIVEVPSLDGASPLRLSGPGIQHRREIGPRLPESVRRYLRRRPVPFPLGLDFIFTCGRQLLAIPRTTKVEEK</sequence>
<dbReference type="RefSeq" id="WP_327616462.1">
    <property type="nucleotide sequence ID" value="NZ_JAYWTM010000001.1"/>
</dbReference>
<keyword evidence="1" id="KW-0456">Lyase</keyword>
<evidence type="ECO:0000313" key="1">
    <source>
        <dbReference type="EMBL" id="MEC5341255.1"/>
    </source>
</evidence>
<dbReference type="SUPFAM" id="SSF159709">
    <property type="entry name" value="PhnH-like"/>
    <property type="match status" value="1"/>
</dbReference>
<gene>
    <name evidence="1" type="primary">phnH</name>
    <name evidence="1" type="ORF">VSX58_01340</name>
</gene>
<accession>A0ABU6JKZ9</accession>